<evidence type="ECO:0000259" key="3">
    <source>
        <dbReference type="PROSITE" id="PS51462"/>
    </source>
</evidence>
<dbReference type="InterPro" id="IPR000086">
    <property type="entry name" value="NUDIX_hydrolase_dom"/>
</dbReference>
<evidence type="ECO:0000313" key="5">
    <source>
        <dbReference type="Proteomes" id="UP000008495"/>
    </source>
</evidence>
<sequence length="509" mass="54734">MHTLPALYPLLRSHVYYADKGSPEAQLWSVSGVVDTLLWNQLAPLLGDGWAPVMDYGELGLIMDDEHGRRLIAIEDTRTLIVVDYTESKICAVGRDSRGLFIDLYKSIRGLHAAAAVHSGASMLHASAVERNGKVVCFIGDKGSGKTTSLLSCLSAGMPGLRGVSDDKVLVSGDGNPAVTAWPSVVNAAVGSLSDVGLAGYAGPDMHLKGGGVSYLLQNLPLAEDLSIDGSSSRTFKIRLVPEELRCLFGYEFSEGGSLAAVVGVSLSINSRSSELRECEDAAEKTDLFRRHAISVDSNHPDWLGLSSHPGSPLLTEEAGGSANFASDMDFTKVFCARLVLGRDRNDVLRGLTHRLTEEGDGAGEKSTRFSEPLPRYHFGVYAKIRRGREVLLVRKTRGPYAGLLDLPGGRPEPGESRIDALRRELAEELGASRVSLGEFVRLGLHVTSDSGGRAIDFVHEGEVCEVDLLDNLVIDELESSDTAGWEWVDITSVPKQAMSALAQRAFCS</sequence>
<dbReference type="InterPro" id="IPR020084">
    <property type="entry name" value="NUDIX_hydrolase_CS"/>
</dbReference>
<keyword evidence="5" id="KW-1185">Reference proteome</keyword>
<dbReference type="PROSITE" id="PS00893">
    <property type="entry name" value="NUDIX_BOX"/>
    <property type="match status" value="1"/>
</dbReference>
<feature type="domain" description="Nudix hydrolase" evidence="3">
    <location>
        <begin position="376"/>
        <end position="509"/>
    </location>
</feature>
<reference evidence="4 5" key="1">
    <citation type="submission" date="2012-08" db="EMBL/GenBank/DDBJ databases">
        <title>Whole genome shotgun sequence of Austwickia chelonae NBRC 105200.</title>
        <authorList>
            <person name="Yoshida I."/>
            <person name="Hosoyama A."/>
            <person name="Tsuchikane K."/>
            <person name="Katsumata H."/>
            <person name="Ando Y."/>
            <person name="Ohji S."/>
            <person name="Hamada M."/>
            <person name="Tamura T."/>
            <person name="Yamazoe A."/>
            <person name="Yamazaki S."/>
            <person name="Fujita N."/>
        </authorList>
    </citation>
    <scope>NUCLEOTIDE SEQUENCE [LARGE SCALE GENOMIC DNA]</scope>
    <source>
        <strain evidence="4 5">NBRC 105200</strain>
    </source>
</reference>
<dbReference type="Gene3D" id="3.90.79.10">
    <property type="entry name" value="Nucleoside Triphosphate Pyrophosphohydrolase"/>
    <property type="match status" value="1"/>
</dbReference>
<organism evidence="4 5">
    <name type="scientific">Austwickia chelonae NBRC 105200</name>
    <dbReference type="NCBI Taxonomy" id="1184607"/>
    <lineage>
        <taxon>Bacteria</taxon>
        <taxon>Bacillati</taxon>
        <taxon>Actinomycetota</taxon>
        <taxon>Actinomycetes</taxon>
        <taxon>Micrococcales</taxon>
        <taxon>Dermatophilaceae</taxon>
        <taxon>Austwickia</taxon>
    </lineage>
</organism>
<comment type="caution">
    <text evidence="4">The sequence shown here is derived from an EMBL/GenBank/DDBJ whole genome shotgun (WGS) entry which is preliminary data.</text>
</comment>
<evidence type="ECO:0000313" key="4">
    <source>
        <dbReference type="EMBL" id="GAB76990.1"/>
    </source>
</evidence>
<dbReference type="SUPFAM" id="SSF53795">
    <property type="entry name" value="PEP carboxykinase-like"/>
    <property type="match status" value="1"/>
</dbReference>
<dbReference type="InterPro" id="IPR027417">
    <property type="entry name" value="P-loop_NTPase"/>
</dbReference>
<evidence type="ECO:0000256" key="1">
    <source>
        <dbReference type="ARBA" id="ARBA00001946"/>
    </source>
</evidence>
<name>K6VNR7_9MICO</name>
<comment type="cofactor">
    <cofactor evidence="1">
        <name>Mg(2+)</name>
        <dbReference type="ChEBI" id="CHEBI:18420"/>
    </cofactor>
</comment>
<evidence type="ECO:0000256" key="2">
    <source>
        <dbReference type="ARBA" id="ARBA00022801"/>
    </source>
</evidence>
<dbReference type="InterPro" id="IPR015797">
    <property type="entry name" value="NUDIX_hydrolase-like_dom_sf"/>
</dbReference>
<dbReference type="Pfam" id="PF00293">
    <property type="entry name" value="NUDIX"/>
    <property type="match status" value="1"/>
</dbReference>
<dbReference type="SUPFAM" id="SSF55811">
    <property type="entry name" value="Nudix"/>
    <property type="match status" value="1"/>
</dbReference>
<dbReference type="PANTHER" id="PTHR43046:SF14">
    <property type="entry name" value="MUTT_NUDIX FAMILY PROTEIN"/>
    <property type="match status" value="1"/>
</dbReference>
<dbReference type="PANTHER" id="PTHR43046">
    <property type="entry name" value="GDP-MANNOSE MANNOSYL HYDROLASE"/>
    <property type="match status" value="1"/>
</dbReference>
<dbReference type="EMBL" id="BAGZ01000004">
    <property type="protein sequence ID" value="GAB76990.1"/>
    <property type="molecule type" value="Genomic_DNA"/>
</dbReference>
<gene>
    <name evidence="4" type="ORF">AUCHE_04_00300</name>
</gene>
<dbReference type="STRING" id="100225.SAMN05421595_2125"/>
<dbReference type="AlphaFoldDB" id="K6VNR7"/>
<dbReference type="eggNOG" id="ENOG5033B62">
    <property type="taxonomic scope" value="Bacteria"/>
</dbReference>
<dbReference type="PROSITE" id="PS51462">
    <property type="entry name" value="NUDIX"/>
    <property type="match status" value="1"/>
</dbReference>
<proteinExistence type="predicted"/>
<keyword evidence="2" id="KW-0378">Hydrolase</keyword>
<dbReference type="GO" id="GO:0016787">
    <property type="term" value="F:hydrolase activity"/>
    <property type="evidence" value="ECO:0007669"/>
    <property type="project" value="UniProtKB-KW"/>
</dbReference>
<protein>
    <recommendedName>
        <fullName evidence="3">Nudix hydrolase domain-containing protein</fullName>
    </recommendedName>
</protein>
<accession>K6VNR7</accession>
<dbReference type="Gene3D" id="3.40.50.300">
    <property type="entry name" value="P-loop containing nucleotide triphosphate hydrolases"/>
    <property type="match status" value="1"/>
</dbReference>
<dbReference type="CDD" id="cd04686">
    <property type="entry name" value="NUDIX_Hydrolase"/>
    <property type="match status" value="1"/>
</dbReference>
<dbReference type="Proteomes" id="UP000008495">
    <property type="component" value="Unassembled WGS sequence"/>
</dbReference>